<dbReference type="EMBL" id="VIWY01000002">
    <property type="protein sequence ID" value="TWG24317.1"/>
    <property type="molecule type" value="Genomic_DNA"/>
</dbReference>
<keyword evidence="1" id="KW-0472">Membrane</keyword>
<reference evidence="2 3" key="1">
    <citation type="submission" date="2019-06" db="EMBL/GenBank/DDBJ databases">
        <title>Sequencing the genomes of 1000 actinobacteria strains.</title>
        <authorList>
            <person name="Klenk H.-P."/>
        </authorList>
    </citation>
    <scope>NUCLEOTIDE SEQUENCE [LARGE SCALE GENOMIC DNA]</scope>
    <source>
        <strain evidence="2 3">DSM 43866</strain>
    </source>
</reference>
<keyword evidence="3" id="KW-1185">Reference proteome</keyword>
<feature type="transmembrane region" description="Helical" evidence="1">
    <location>
        <begin position="12"/>
        <end position="29"/>
    </location>
</feature>
<gene>
    <name evidence="2" type="ORF">FHX34_102870</name>
</gene>
<proteinExistence type="predicted"/>
<dbReference type="RefSeq" id="WP_122977457.1">
    <property type="nucleotide sequence ID" value="NZ_BOMX01000077.1"/>
</dbReference>
<keyword evidence="1" id="KW-0812">Transmembrane</keyword>
<protein>
    <submittedName>
        <fullName evidence="2">Uncharacterized protein</fullName>
    </submittedName>
</protein>
<feature type="transmembrane region" description="Helical" evidence="1">
    <location>
        <begin position="41"/>
        <end position="62"/>
    </location>
</feature>
<sequence>MKNDTTHRGWVAYLAVPFVVHLVLSALARTDQFAGGPLQHFFVRVGIAVIVTAVIAAVASAIRARTR</sequence>
<dbReference type="OrthoDB" id="3298813at2"/>
<keyword evidence="1" id="KW-1133">Transmembrane helix</keyword>
<dbReference type="AlphaFoldDB" id="A0A561WKC3"/>
<comment type="caution">
    <text evidence="2">The sequence shown here is derived from an EMBL/GenBank/DDBJ whole genome shotgun (WGS) entry which is preliminary data.</text>
</comment>
<organism evidence="2 3">
    <name type="scientific">Actinoplanes teichomyceticus</name>
    <dbReference type="NCBI Taxonomy" id="1867"/>
    <lineage>
        <taxon>Bacteria</taxon>
        <taxon>Bacillati</taxon>
        <taxon>Actinomycetota</taxon>
        <taxon>Actinomycetes</taxon>
        <taxon>Micromonosporales</taxon>
        <taxon>Micromonosporaceae</taxon>
        <taxon>Actinoplanes</taxon>
    </lineage>
</organism>
<accession>A0A561WKC3</accession>
<evidence type="ECO:0000313" key="2">
    <source>
        <dbReference type="EMBL" id="TWG24317.1"/>
    </source>
</evidence>
<evidence type="ECO:0000313" key="3">
    <source>
        <dbReference type="Proteomes" id="UP000320239"/>
    </source>
</evidence>
<evidence type="ECO:0000256" key="1">
    <source>
        <dbReference type="SAM" id="Phobius"/>
    </source>
</evidence>
<name>A0A561WKC3_ACTTI</name>
<dbReference type="Proteomes" id="UP000320239">
    <property type="component" value="Unassembled WGS sequence"/>
</dbReference>